<organism evidence="1 2">
    <name type="scientific">Citrifermentans bemidjiense (strain ATCC BAA-1014 / DSM 16622 / JCM 12645 / Bem)</name>
    <name type="common">Geobacter bemidjiensis</name>
    <dbReference type="NCBI Taxonomy" id="404380"/>
    <lineage>
        <taxon>Bacteria</taxon>
        <taxon>Pseudomonadati</taxon>
        <taxon>Thermodesulfobacteriota</taxon>
        <taxon>Desulfuromonadia</taxon>
        <taxon>Geobacterales</taxon>
        <taxon>Geobacteraceae</taxon>
        <taxon>Citrifermentans</taxon>
    </lineage>
</organism>
<evidence type="ECO:0000313" key="2">
    <source>
        <dbReference type="Proteomes" id="UP000008825"/>
    </source>
</evidence>
<dbReference type="AlphaFoldDB" id="B5E866"/>
<protein>
    <submittedName>
        <fullName evidence="1">Uncharacterized protein</fullName>
    </submittedName>
</protein>
<gene>
    <name evidence="1" type="ordered locus">Gbem_3033</name>
</gene>
<evidence type="ECO:0000313" key="1">
    <source>
        <dbReference type="EMBL" id="ACH40035.1"/>
    </source>
</evidence>
<dbReference type="RefSeq" id="WP_012531466.1">
    <property type="nucleotide sequence ID" value="NC_011146.1"/>
</dbReference>
<dbReference type="KEGG" id="gbm:Gbem_3033"/>
<dbReference type="HOGENOM" id="CLU_1914060_0_0_7"/>
<dbReference type="STRING" id="404380.Gbem_3033"/>
<dbReference type="Proteomes" id="UP000008825">
    <property type="component" value="Chromosome"/>
</dbReference>
<proteinExistence type="predicted"/>
<keyword evidence="2" id="KW-1185">Reference proteome</keyword>
<sequence length="132" mass="14631">MDIRSEKIEELARAAFLAKLDAAFTRDLQDYVLIDQAERHQFLTLAMAMAGARGLVSEQGIASYALALWYLGVDFVDKSVELKALLAGPLPEVRKIHAMNKWVETVIGDPENIAAADQALFMALKLSEPWGR</sequence>
<dbReference type="EMBL" id="CP001124">
    <property type="protein sequence ID" value="ACH40035.1"/>
    <property type="molecule type" value="Genomic_DNA"/>
</dbReference>
<reference evidence="1 2" key="1">
    <citation type="submission" date="2008-07" db="EMBL/GenBank/DDBJ databases">
        <title>Complete sequence of Geobacter bemidjiensis BEM.</title>
        <authorList>
            <consortium name="US DOE Joint Genome Institute"/>
            <person name="Lucas S."/>
            <person name="Copeland A."/>
            <person name="Lapidus A."/>
            <person name="Glavina del Rio T."/>
            <person name="Dalin E."/>
            <person name="Tice H."/>
            <person name="Bruce D."/>
            <person name="Goodwin L."/>
            <person name="Pitluck S."/>
            <person name="Kiss H."/>
            <person name="Brettin T."/>
            <person name="Detter J.C."/>
            <person name="Han C."/>
            <person name="Kuske C.R."/>
            <person name="Schmutz J."/>
            <person name="Larimer F."/>
            <person name="Land M."/>
            <person name="Hauser L."/>
            <person name="Kyrpides N."/>
            <person name="Lykidis A."/>
            <person name="Lovley D."/>
            <person name="Richardson P."/>
        </authorList>
    </citation>
    <scope>NUCLEOTIDE SEQUENCE [LARGE SCALE GENOMIC DNA]</scope>
    <source>
        <strain evidence="2">ATCC BAA-1014 / DSM 16622 / JCM 12645 / Bem</strain>
    </source>
</reference>
<reference evidence="1 2" key="2">
    <citation type="journal article" date="2010" name="BMC Genomics">
        <title>The genome of Geobacter bemidjiensis, exemplar for the subsurface clade of Geobacter species that predominate in Fe(III)-reducing subsurface environments.</title>
        <authorList>
            <person name="Aklujkar M."/>
            <person name="Young N.D."/>
            <person name="Holmes D."/>
            <person name="Chavan M."/>
            <person name="Risso C."/>
            <person name="Kiss H.E."/>
            <person name="Han C.S."/>
            <person name="Land M.L."/>
            <person name="Lovley D.R."/>
        </authorList>
    </citation>
    <scope>NUCLEOTIDE SEQUENCE [LARGE SCALE GENOMIC DNA]</scope>
    <source>
        <strain evidence="2">ATCC BAA-1014 / DSM 16622 / JCM 12645 / Bem</strain>
    </source>
</reference>
<name>B5E866_CITBB</name>
<dbReference type="OrthoDB" id="5396782at2"/>
<accession>B5E866</accession>